<accession>M1DAT0</accession>
<dbReference type="AlphaFoldDB" id="M1DAT0"/>
<dbReference type="Proteomes" id="UP000011115">
    <property type="component" value="Unassembled WGS sequence"/>
</dbReference>
<keyword evidence="3" id="KW-1185">Reference proteome</keyword>
<proteinExistence type="predicted"/>
<dbReference type="Gramene" id="PGSC0003DMT400086010">
    <property type="protein sequence ID" value="PGSC0003DMT400086010"/>
    <property type="gene ID" value="PGSC0003DMG400035581"/>
</dbReference>
<organism evidence="2 3">
    <name type="scientific">Solanum tuberosum</name>
    <name type="common">Potato</name>
    <dbReference type="NCBI Taxonomy" id="4113"/>
    <lineage>
        <taxon>Eukaryota</taxon>
        <taxon>Viridiplantae</taxon>
        <taxon>Streptophyta</taxon>
        <taxon>Embryophyta</taxon>
        <taxon>Tracheophyta</taxon>
        <taxon>Spermatophyta</taxon>
        <taxon>Magnoliopsida</taxon>
        <taxon>eudicotyledons</taxon>
        <taxon>Gunneridae</taxon>
        <taxon>Pentapetalae</taxon>
        <taxon>asterids</taxon>
        <taxon>lamiids</taxon>
        <taxon>Solanales</taxon>
        <taxon>Solanaceae</taxon>
        <taxon>Solanoideae</taxon>
        <taxon>Solaneae</taxon>
        <taxon>Solanum</taxon>
    </lineage>
</organism>
<sequence length="82" mass="9213">MSEMDDLKRQFTSTAANRRPVRSSGVREREAALVSGEENEVGEGARSWRRREMETGEGESICDFVGKNGNDGDDGFSRRCWP</sequence>
<reference evidence="3" key="1">
    <citation type="journal article" date="2011" name="Nature">
        <title>Genome sequence and analysis of the tuber crop potato.</title>
        <authorList>
            <consortium name="The Potato Genome Sequencing Consortium"/>
        </authorList>
    </citation>
    <scope>NUCLEOTIDE SEQUENCE [LARGE SCALE GENOMIC DNA]</scope>
    <source>
        <strain evidence="3">cv. DM1-3 516 R44</strain>
    </source>
</reference>
<evidence type="ECO:0000256" key="1">
    <source>
        <dbReference type="SAM" id="MobiDB-lite"/>
    </source>
</evidence>
<protein>
    <submittedName>
        <fullName evidence="2">Uncharacterized protein</fullName>
    </submittedName>
</protein>
<evidence type="ECO:0000313" key="2">
    <source>
        <dbReference type="EnsemblPlants" id="PGSC0003DMT400086010"/>
    </source>
</evidence>
<dbReference type="HOGENOM" id="CLU_2562845_0_0_1"/>
<reference evidence="2" key="2">
    <citation type="submission" date="2015-06" db="UniProtKB">
        <authorList>
            <consortium name="EnsemblPlants"/>
        </authorList>
    </citation>
    <scope>IDENTIFICATION</scope>
    <source>
        <strain evidence="2">DM1-3 516 R44</strain>
    </source>
</reference>
<feature type="region of interest" description="Disordered" evidence="1">
    <location>
        <begin position="1"/>
        <end position="82"/>
    </location>
</feature>
<dbReference type="EnsemblPlants" id="PGSC0003DMT400086010">
    <property type="protein sequence ID" value="PGSC0003DMT400086010"/>
    <property type="gene ID" value="PGSC0003DMG400035581"/>
</dbReference>
<dbReference type="PaxDb" id="4113-PGSC0003DMT400086010"/>
<dbReference type="InParanoid" id="M1DAT0"/>
<name>M1DAT0_SOLTU</name>
<evidence type="ECO:0000313" key="3">
    <source>
        <dbReference type="Proteomes" id="UP000011115"/>
    </source>
</evidence>